<proteinExistence type="predicted"/>
<evidence type="ECO:0000313" key="3">
    <source>
        <dbReference type="Proteomes" id="UP000024837"/>
    </source>
</evidence>
<sequence>MAPQNPVLSSTQDLGQLPVQANGVYTALPELDVNRPQPTSTLARPAPKQSGPRHSLLKSIAIKSIGARLYIASPASNKGSSPMAPGPISYGCNSASPRVFQWHKTQTFEWGSTFIFRPPSRYLPIRSDGTSATTLIPNIEFAILNRIADHFYRIIVQDNREQPEYAKINTWTLNAQSVEREETIDSNVLYYGLQIRIINGVHSLLQTILTIFVVAYAKSRKGQHSEITSHIDRRREIIMLLEYAQRIALLRARLCNKLESRRRRNVVLFIINRQQPPGTHDDDNTDRIKQVLDDMVEGLDTIAEILETLQTMAVKGLVGELKSNPRTEISTTNQYQNGNKRWRGNGVWYCPSVSTPANSSFSTFSDRLDSDIMGTSV</sequence>
<dbReference type="AlphaFoldDB" id="W7HLC7"/>
<protein>
    <submittedName>
        <fullName evidence="2">Uncharacterized protein</fullName>
    </submittedName>
</protein>
<gene>
    <name evidence="2" type="ORF">DRE_06449</name>
</gene>
<dbReference type="HOGENOM" id="CLU_733668_0_0_1"/>
<dbReference type="EMBL" id="KI966434">
    <property type="protein sequence ID" value="EWC44811.1"/>
    <property type="molecule type" value="Genomic_DNA"/>
</dbReference>
<reference evidence="2 3" key="1">
    <citation type="submission" date="2013-05" db="EMBL/GenBank/DDBJ databases">
        <title>Drechslerella stenobrocha genome reveals carnivorous origination and mechanical trapping mechanism of predatory fungi.</title>
        <authorList>
            <person name="Liu X."/>
            <person name="Zhang W."/>
            <person name="Liu K."/>
        </authorList>
    </citation>
    <scope>NUCLEOTIDE SEQUENCE [LARGE SCALE GENOMIC DNA]</scope>
    <source>
        <strain evidence="2 3">248</strain>
    </source>
</reference>
<dbReference type="Proteomes" id="UP000024837">
    <property type="component" value="Unassembled WGS sequence"/>
</dbReference>
<accession>W7HLC7</accession>
<keyword evidence="3" id="KW-1185">Reference proteome</keyword>
<feature type="region of interest" description="Disordered" evidence="1">
    <location>
        <begin position="29"/>
        <end position="54"/>
    </location>
</feature>
<organism evidence="2 3">
    <name type="scientific">Drechslerella stenobrocha 248</name>
    <dbReference type="NCBI Taxonomy" id="1043628"/>
    <lineage>
        <taxon>Eukaryota</taxon>
        <taxon>Fungi</taxon>
        <taxon>Dikarya</taxon>
        <taxon>Ascomycota</taxon>
        <taxon>Pezizomycotina</taxon>
        <taxon>Orbiliomycetes</taxon>
        <taxon>Orbiliales</taxon>
        <taxon>Orbiliaceae</taxon>
        <taxon>Drechslerella</taxon>
    </lineage>
</organism>
<name>W7HLC7_9PEZI</name>
<evidence type="ECO:0000256" key="1">
    <source>
        <dbReference type="SAM" id="MobiDB-lite"/>
    </source>
</evidence>
<evidence type="ECO:0000313" key="2">
    <source>
        <dbReference type="EMBL" id="EWC44811.1"/>
    </source>
</evidence>